<evidence type="ECO:0000313" key="4">
    <source>
        <dbReference type="WBParaSite" id="PDA_v2.g19394.t1"/>
    </source>
</evidence>
<dbReference type="SMART" id="SM00034">
    <property type="entry name" value="CLECT"/>
    <property type="match status" value="1"/>
</dbReference>
<sequence>MFAFFLFAVFFTKAFGDCPPNATKWNSECYMFYLNSSGFADAELNCNQNGGHLASIHDGFTNALLPQEAYKRLHESTETDFWIGATNLMSGNSWNWTDGSLFDFKDWKTGEPQNTTGANCAVQSLND</sequence>
<reference evidence="4" key="1">
    <citation type="submission" date="2022-11" db="UniProtKB">
        <authorList>
            <consortium name="WormBaseParasite"/>
        </authorList>
    </citation>
    <scope>IDENTIFICATION</scope>
</reference>
<evidence type="ECO:0000313" key="3">
    <source>
        <dbReference type="Proteomes" id="UP000887578"/>
    </source>
</evidence>
<keyword evidence="3" id="KW-1185">Reference proteome</keyword>
<dbReference type="Proteomes" id="UP000887578">
    <property type="component" value="Unplaced"/>
</dbReference>
<evidence type="ECO:0000256" key="1">
    <source>
        <dbReference type="SAM" id="SignalP"/>
    </source>
</evidence>
<name>A0A914PT50_9BILA</name>
<dbReference type="Pfam" id="PF00059">
    <property type="entry name" value="Lectin_C"/>
    <property type="match status" value="1"/>
</dbReference>
<protein>
    <submittedName>
        <fullName evidence="4">C-type lectin domain-containing protein</fullName>
    </submittedName>
</protein>
<feature type="signal peptide" evidence="1">
    <location>
        <begin position="1"/>
        <end position="16"/>
    </location>
</feature>
<dbReference type="CDD" id="cd00037">
    <property type="entry name" value="CLECT"/>
    <property type="match status" value="1"/>
</dbReference>
<dbReference type="InterPro" id="IPR016187">
    <property type="entry name" value="CTDL_fold"/>
</dbReference>
<dbReference type="InterPro" id="IPR050111">
    <property type="entry name" value="C-type_lectin/snaclec_domain"/>
</dbReference>
<accession>A0A914PT50</accession>
<proteinExistence type="predicted"/>
<dbReference type="AlphaFoldDB" id="A0A914PT50"/>
<dbReference type="PROSITE" id="PS50041">
    <property type="entry name" value="C_TYPE_LECTIN_2"/>
    <property type="match status" value="1"/>
</dbReference>
<dbReference type="Gene3D" id="3.10.100.10">
    <property type="entry name" value="Mannose-Binding Protein A, subunit A"/>
    <property type="match status" value="1"/>
</dbReference>
<dbReference type="InterPro" id="IPR001304">
    <property type="entry name" value="C-type_lectin-like"/>
</dbReference>
<dbReference type="InterPro" id="IPR016186">
    <property type="entry name" value="C-type_lectin-like/link_sf"/>
</dbReference>
<dbReference type="PANTHER" id="PTHR22803">
    <property type="entry name" value="MANNOSE, PHOSPHOLIPASE, LECTIN RECEPTOR RELATED"/>
    <property type="match status" value="1"/>
</dbReference>
<keyword evidence="1" id="KW-0732">Signal</keyword>
<feature type="domain" description="C-type lectin" evidence="2">
    <location>
        <begin position="25"/>
        <end position="121"/>
    </location>
</feature>
<dbReference type="SUPFAM" id="SSF56436">
    <property type="entry name" value="C-type lectin-like"/>
    <property type="match status" value="1"/>
</dbReference>
<dbReference type="WBParaSite" id="PDA_v2.g19394.t1">
    <property type="protein sequence ID" value="PDA_v2.g19394.t1"/>
    <property type="gene ID" value="PDA_v2.g19394"/>
</dbReference>
<organism evidence="3 4">
    <name type="scientific">Panagrolaimus davidi</name>
    <dbReference type="NCBI Taxonomy" id="227884"/>
    <lineage>
        <taxon>Eukaryota</taxon>
        <taxon>Metazoa</taxon>
        <taxon>Ecdysozoa</taxon>
        <taxon>Nematoda</taxon>
        <taxon>Chromadorea</taxon>
        <taxon>Rhabditida</taxon>
        <taxon>Tylenchina</taxon>
        <taxon>Panagrolaimomorpha</taxon>
        <taxon>Panagrolaimoidea</taxon>
        <taxon>Panagrolaimidae</taxon>
        <taxon>Panagrolaimus</taxon>
    </lineage>
</organism>
<evidence type="ECO:0000259" key="2">
    <source>
        <dbReference type="PROSITE" id="PS50041"/>
    </source>
</evidence>
<feature type="chain" id="PRO_5037273661" evidence="1">
    <location>
        <begin position="17"/>
        <end position="127"/>
    </location>
</feature>